<dbReference type="InterPro" id="IPR001789">
    <property type="entry name" value="Sig_transdc_resp-reg_receiver"/>
</dbReference>
<keyword evidence="8" id="KW-0902">Two-component regulatory system</keyword>
<gene>
    <name evidence="15" type="ORF">Dpo_1c03340</name>
</gene>
<dbReference type="SUPFAM" id="SSF55785">
    <property type="entry name" value="PYP-like sensor domain (PAS domain)"/>
    <property type="match status" value="2"/>
</dbReference>
<dbReference type="Gene3D" id="1.10.287.130">
    <property type="match status" value="1"/>
</dbReference>
<feature type="transmembrane region" description="Helical" evidence="10">
    <location>
        <begin position="301"/>
        <end position="322"/>
    </location>
</feature>
<keyword evidence="16" id="KW-1185">Reference proteome</keyword>
<keyword evidence="7" id="KW-0067">ATP-binding</keyword>
<dbReference type="InterPro" id="IPR005467">
    <property type="entry name" value="His_kinase_dom"/>
</dbReference>
<dbReference type="SUPFAM" id="SSF55874">
    <property type="entry name" value="ATPase domain of HSP90 chaperone/DNA topoisomerase II/histidine kinase"/>
    <property type="match status" value="1"/>
</dbReference>
<keyword evidence="10" id="KW-0472">Membrane</keyword>
<dbReference type="Gene3D" id="3.30.565.10">
    <property type="entry name" value="Histidine kinase-like ATPase, C-terminal domain"/>
    <property type="match status" value="1"/>
</dbReference>
<protein>
    <recommendedName>
        <fullName evidence="2">histidine kinase</fullName>
        <ecNumber evidence="2">2.7.13.3</ecNumber>
    </recommendedName>
</protein>
<comment type="caution">
    <text evidence="15">The sequence shown here is derived from an EMBL/GenBank/DDBJ whole genome shotgun (WGS) entry which is preliminary data.</text>
</comment>
<dbReference type="AlphaFoldDB" id="S0G2U1"/>
<accession>S0G2U1</accession>
<sequence>MNTLSRKSRSTNTLKIWWVVCGYIAFILYIAPVTGFAIARDNTAPSSGAVRLTDQESAWLKAHPEKLTLFFNTEFPPIEFISGSGSFTGMGADVISRIESFLGIDFVKIPLDDWNRHLAALKSGECAIAPTIVRTDERETYAFFTQPYATVPVVVITPRTPSAKTTLDDLAGRRVGVVSGYATETYVRTKNVPDRFELVTVANVSEGLRRTAFGQIDAFVENLAVAAYHIELEGIPTLRVAGTTDYQFAWCIGVSREYPLLYSAINKALEQISTDEMTAIRKKWIAMEVDFKMDPTTRRNIILTAIFSVLLLAGLTGITIFLKRRLNQNIAGLKESEKKYRRLFNNAVEGVFQTTPDGRFLSANPSLARILGFNSARELIEQLQDIEKQHYLNPEDRKTFQRIMETDGGTSDFEVQLRKRDGSPIWASIKARAVRDESGDIHHFDGLLEDITERKHVEKALRESEERYRTILDEMSEGYHEVDLAGNFTFFNEAFLNLFGYSRDEMLGTRFNRYAADEAIAKRIYRIYNETFRTGVPIQSCEWDILRKDGERRTLEFYASLLRDSKGIPTGFRGIVRDITQDKQAEAEREKLQTQLTQAQKMESVGRLAGGVAHDFNNMLGVILGHAELALQKARNKQNPCSNLEKIQTAARRSADLTKQLLAFARKQIIEPKRLDLNHTVEKMLSMLRRLIGEDIDLSWVPARKLWPVKMDPTQVDQILANLCVNARDAIAGVGKLTIETGMKTFDPGYCADHPGFIPGDFVMLAVSDNGCGMDQEILKNLFEPFFTTKEIGKGTGLGLATIYGIVKQNNGFINVYSEPGRGSTFKIYLPRQHSFAEKTASAVHSEMSIPPGNETILLVEDEPEILEMTRTMLEQKGYSVLSAASPAAAIQIARARTDRIHLLITDVIMPKMNGRDLAEQVRDLFPEIELLFMSGYTANVIVHQGMLNDGVAFLQKPFSINELAEKVRAVLDLSPSLSCGHTKQTAGAEKS</sequence>
<dbReference type="PANTHER" id="PTHR43065:SF42">
    <property type="entry name" value="TWO-COMPONENT SENSOR PPRA"/>
    <property type="match status" value="1"/>
</dbReference>
<evidence type="ECO:0000256" key="7">
    <source>
        <dbReference type="ARBA" id="ARBA00022840"/>
    </source>
</evidence>
<dbReference type="EC" id="2.7.13.3" evidence="2"/>
<dbReference type="Pfam" id="PF02518">
    <property type="entry name" value="HATPase_c"/>
    <property type="match status" value="1"/>
</dbReference>
<dbReference type="NCBIfam" id="TIGR00229">
    <property type="entry name" value="sensory_box"/>
    <property type="match status" value="2"/>
</dbReference>
<dbReference type="Gene3D" id="3.30.450.20">
    <property type="entry name" value="PAS domain"/>
    <property type="match status" value="2"/>
</dbReference>
<evidence type="ECO:0000256" key="6">
    <source>
        <dbReference type="ARBA" id="ARBA00022777"/>
    </source>
</evidence>
<dbReference type="SMART" id="SM00387">
    <property type="entry name" value="HATPase_c"/>
    <property type="match status" value="1"/>
</dbReference>
<keyword evidence="4 15" id="KW-0808">Transferase</keyword>
<dbReference type="InterPro" id="IPR003661">
    <property type="entry name" value="HisK_dim/P_dom"/>
</dbReference>
<dbReference type="InterPro" id="IPR001610">
    <property type="entry name" value="PAC"/>
</dbReference>
<dbReference type="CDD" id="cd00130">
    <property type="entry name" value="PAS"/>
    <property type="match status" value="2"/>
</dbReference>
<dbReference type="PATRIC" id="fig|1286635.3.peg.353"/>
<dbReference type="Proteomes" id="UP000014216">
    <property type="component" value="Unassembled WGS sequence"/>
</dbReference>
<keyword evidence="3 9" id="KW-0597">Phosphoprotein</keyword>
<dbReference type="InterPro" id="IPR003594">
    <property type="entry name" value="HATPase_dom"/>
</dbReference>
<dbReference type="Pfam" id="PF00497">
    <property type="entry name" value="SBP_bac_3"/>
    <property type="match status" value="1"/>
</dbReference>
<dbReference type="GO" id="GO:0000155">
    <property type="term" value="F:phosphorelay sensor kinase activity"/>
    <property type="evidence" value="ECO:0007669"/>
    <property type="project" value="InterPro"/>
</dbReference>
<dbReference type="Pfam" id="PF00989">
    <property type="entry name" value="PAS"/>
    <property type="match status" value="1"/>
</dbReference>
<dbReference type="InterPro" id="IPR000700">
    <property type="entry name" value="PAS-assoc_C"/>
</dbReference>
<dbReference type="Pfam" id="PF00512">
    <property type="entry name" value="HisKA"/>
    <property type="match status" value="1"/>
</dbReference>
<dbReference type="PROSITE" id="PS50109">
    <property type="entry name" value="HIS_KIN"/>
    <property type="match status" value="1"/>
</dbReference>
<evidence type="ECO:0000256" key="10">
    <source>
        <dbReference type="SAM" id="Phobius"/>
    </source>
</evidence>
<dbReference type="InterPro" id="IPR011006">
    <property type="entry name" value="CheY-like_superfamily"/>
</dbReference>
<feature type="domain" description="PAS" evidence="13">
    <location>
        <begin position="464"/>
        <end position="508"/>
    </location>
</feature>
<keyword evidence="6" id="KW-0418">Kinase</keyword>
<evidence type="ECO:0000256" key="4">
    <source>
        <dbReference type="ARBA" id="ARBA00022679"/>
    </source>
</evidence>
<dbReference type="SMART" id="SM00062">
    <property type="entry name" value="PBPb"/>
    <property type="match status" value="1"/>
</dbReference>
<dbReference type="Pfam" id="PF00072">
    <property type="entry name" value="Response_reg"/>
    <property type="match status" value="1"/>
</dbReference>
<proteinExistence type="predicted"/>
<dbReference type="PANTHER" id="PTHR43065">
    <property type="entry name" value="SENSOR HISTIDINE KINASE"/>
    <property type="match status" value="1"/>
</dbReference>
<dbReference type="EMBL" id="APJX01000001">
    <property type="protein sequence ID" value="EMS81195.1"/>
    <property type="molecule type" value="Genomic_DNA"/>
</dbReference>
<dbReference type="SUPFAM" id="SSF53850">
    <property type="entry name" value="Periplasmic binding protein-like II"/>
    <property type="match status" value="1"/>
</dbReference>
<comment type="catalytic activity">
    <reaction evidence="1">
        <text>ATP + protein L-histidine = ADP + protein N-phospho-L-histidine.</text>
        <dbReference type="EC" id="2.7.13.3"/>
    </reaction>
</comment>
<keyword evidence="10" id="KW-0812">Transmembrane</keyword>
<keyword evidence="5" id="KW-0547">Nucleotide-binding</keyword>
<evidence type="ECO:0000259" key="13">
    <source>
        <dbReference type="PROSITE" id="PS50112"/>
    </source>
</evidence>
<dbReference type="Gene3D" id="3.40.190.10">
    <property type="entry name" value="Periplasmic binding protein-like II"/>
    <property type="match status" value="2"/>
</dbReference>
<evidence type="ECO:0000313" key="15">
    <source>
        <dbReference type="EMBL" id="EMS81195.1"/>
    </source>
</evidence>
<dbReference type="Pfam" id="PF13426">
    <property type="entry name" value="PAS_9"/>
    <property type="match status" value="1"/>
</dbReference>
<dbReference type="SUPFAM" id="SSF52172">
    <property type="entry name" value="CheY-like"/>
    <property type="match status" value="1"/>
</dbReference>
<evidence type="ECO:0000256" key="5">
    <source>
        <dbReference type="ARBA" id="ARBA00022741"/>
    </source>
</evidence>
<dbReference type="SMART" id="SM00091">
    <property type="entry name" value="PAS"/>
    <property type="match status" value="2"/>
</dbReference>
<dbReference type="Gene3D" id="3.40.50.2300">
    <property type="match status" value="1"/>
</dbReference>
<dbReference type="SMART" id="SM00086">
    <property type="entry name" value="PAC"/>
    <property type="match status" value="2"/>
</dbReference>
<dbReference type="PROSITE" id="PS50113">
    <property type="entry name" value="PAC"/>
    <property type="match status" value="2"/>
</dbReference>
<dbReference type="PRINTS" id="PR00344">
    <property type="entry name" value="BCTRLSENSOR"/>
</dbReference>
<feature type="domain" description="PAS" evidence="13">
    <location>
        <begin position="336"/>
        <end position="405"/>
    </location>
</feature>
<feature type="domain" description="PAC" evidence="14">
    <location>
        <begin position="411"/>
        <end position="463"/>
    </location>
</feature>
<dbReference type="SMART" id="SM00388">
    <property type="entry name" value="HisKA"/>
    <property type="match status" value="1"/>
</dbReference>
<evidence type="ECO:0000256" key="1">
    <source>
        <dbReference type="ARBA" id="ARBA00000085"/>
    </source>
</evidence>
<evidence type="ECO:0000313" key="16">
    <source>
        <dbReference type="Proteomes" id="UP000014216"/>
    </source>
</evidence>
<evidence type="ECO:0000259" key="11">
    <source>
        <dbReference type="PROSITE" id="PS50109"/>
    </source>
</evidence>
<name>S0G2U1_9BACT</name>
<dbReference type="SMART" id="SM00448">
    <property type="entry name" value="REC"/>
    <property type="match status" value="1"/>
</dbReference>
<dbReference type="InterPro" id="IPR035965">
    <property type="entry name" value="PAS-like_dom_sf"/>
</dbReference>
<evidence type="ECO:0000259" key="12">
    <source>
        <dbReference type="PROSITE" id="PS50110"/>
    </source>
</evidence>
<dbReference type="InterPro" id="IPR036097">
    <property type="entry name" value="HisK_dim/P_sf"/>
</dbReference>
<evidence type="ECO:0000256" key="9">
    <source>
        <dbReference type="PROSITE-ProRule" id="PRU00169"/>
    </source>
</evidence>
<dbReference type="PROSITE" id="PS50110">
    <property type="entry name" value="RESPONSE_REGULATORY"/>
    <property type="match status" value="1"/>
</dbReference>
<dbReference type="CDD" id="cd01007">
    <property type="entry name" value="PBP2_BvgS_HisK_like"/>
    <property type="match status" value="1"/>
</dbReference>
<feature type="domain" description="Histidine kinase" evidence="11">
    <location>
        <begin position="611"/>
        <end position="834"/>
    </location>
</feature>
<dbReference type="InterPro" id="IPR004358">
    <property type="entry name" value="Sig_transdc_His_kin-like_C"/>
</dbReference>
<dbReference type="InterPro" id="IPR036890">
    <property type="entry name" value="HATPase_C_sf"/>
</dbReference>
<evidence type="ECO:0000256" key="8">
    <source>
        <dbReference type="ARBA" id="ARBA00023012"/>
    </source>
</evidence>
<dbReference type="InterPro" id="IPR000014">
    <property type="entry name" value="PAS"/>
</dbReference>
<reference evidence="15 16" key="1">
    <citation type="journal article" date="2013" name="Genome Announc.">
        <title>Draft Genome Sequence of Desulfotignum phosphitoxidans DSM 13687 Strain FiPS-3.</title>
        <authorList>
            <person name="Poehlein A."/>
            <person name="Daniel R."/>
            <person name="Simeonova D.D."/>
        </authorList>
    </citation>
    <scope>NUCLEOTIDE SEQUENCE [LARGE SCALE GENOMIC DNA]</scope>
    <source>
        <strain evidence="15 16">DSM 13687</strain>
    </source>
</reference>
<feature type="domain" description="Response regulatory" evidence="12">
    <location>
        <begin position="856"/>
        <end position="972"/>
    </location>
</feature>
<organism evidence="15 16">
    <name type="scientific">Desulfotignum phosphitoxidans DSM 13687</name>
    <dbReference type="NCBI Taxonomy" id="1286635"/>
    <lineage>
        <taxon>Bacteria</taxon>
        <taxon>Pseudomonadati</taxon>
        <taxon>Thermodesulfobacteriota</taxon>
        <taxon>Desulfobacteria</taxon>
        <taxon>Desulfobacterales</taxon>
        <taxon>Desulfobacteraceae</taxon>
        <taxon>Desulfotignum</taxon>
    </lineage>
</organism>
<dbReference type="SUPFAM" id="SSF47384">
    <property type="entry name" value="Homodimeric domain of signal transducing histidine kinase"/>
    <property type="match status" value="1"/>
</dbReference>
<dbReference type="PROSITE" id="PS50112">
    <property type="entry name" value="PAS"/>
    <property type="match status" value="2"/>
</dbReference>
<dbReference type="InterPro" id="IPR001638">
    <property type="entry name" value="Solute-binding_3/MltF_N"/>
</dbReference>
<feature type="domain" description="PAC" evidence="14">
    <location>
        <begin position="539"/>
        <end position="591"/>
    </location>
</feature>
<evidence type="ECO:0000256" key="2">
    <source>
        <dbReference type="ARBA" id="ARBA00012438"/>
    </source>
</evidence>
<dbReference type="InterPro" id="IPR013767">
    <property type="entry name" value="PAS_fold"/>
</dbReference>
<keyword evidence="10" id="KW-1133">Transmembrane helix</keyword>
<evidence type="ECO:0000256" key="3">
    <source>
        <dbReference type="ARBA" id="ARBA00022553"/>
    </source>
</evidence>
<dbReference type="CDD" id="cd00082">
    <property type="entry name" value="HisKA"/>
    <property type="match status" value="1"/>
</dbReference>
<feature type="transmembrane region" description="Helical" evidence="10">
    <location>
        <begin position="16"/>
        <end position="39"/>
    </location>
</feature>
<feature type="modified residue" description="4-aspartylphosphate" evidence="9">
    <location>
        <position position="907"/>
    </location>
</feature>
<evidence type="ECO:0000259" key="14">
    <source>
        <dbReference type="PROSITE" id="PS50113"/>
    </source>
</evidence>